<keyword evidence="1" id="KW-0547">Nucleotide-binding</keyword>
<dbReference type="Gene3D" id="3.40.850.10">
    <property type="entry name" value="Kinesin motor domain"/>
    <property type="match status" value="1"/>
</dbReference>
<dbReference type="InterPro" id="IPR027417">
    <property type="entry name" value="P-loop_NTPase"/>
</dbReference>
<keyword evidence="4" id="KW-1185">Reference proteome</keyword>
<accession>A0ABQ9ZHG3</accession>
<proteinExistence type="predicted"/>
<evidence type="ECO:0000313" key="3">
    <source>
        <dbReference type="EMBL" id="KAK4012359.1"/>
    </source>
</evidence>
<evidence type="ECO:0000256" key="1">
    <source>
        <dbReference type="ARBA" id="ARBA00022741"/>
    </source>
</evidence>
<organism evidence="3 4">
    <name type="scientific">Daphnia magna</name>
    <dbReference type="NCBI Taxonomy" id="35525"/>
    <lineage>
        <taxon>Eukaryota</taxon>
        <taxon>Metazoa</taxon>
        <taxon>Ecdysozoa</taxon>
        <taxon>Arthropoda</taxon>
        <taxon>Crustacea</taxon>
        <taxon>Branchiopoda</taxon>
        <taxon>Diplostraca</taxon>
        <taxon>Cladocera</taxon>
        <taxon>Anomopoda</taxon>
        <taxon>Daphniidae</taxon>
        <taxon>Daphnia</taxon>
    </lineage>
</organism>
<keyword evidence="2" id="KW-0067">ATP-binding</keyword>
<sequence length="171" mass="19863">MPLRRRQDVEELKDILKIVLVPVNWDTSKESLRKLKDILWTSPLGTTGHLQDVLKTARCCVGCTKLSILWLKGTQFYFKVVRIQPLVPKEITEGSQHFITKWLNQPQVTVKGSTEAFTYDSVFGPEESQIQVYETAVMKVMGKYSRVTMLSFWLMAKRALGKHFQWELLTW</sequence>
<reference evidence="3 4" key="1">
    <citation type="journal article" date="2023" name="Nucleic Acids Res.">
        <title>The hologenome of Daphnia magna reveals possible DNA methylation and microbiome-mediated evolution of the host genome.</title>
        <authorList>
            <person name="Chaturvedi A."/>
            <person name="Li X."/>
            <person name="Dhandapani V."/>
            <person name="Marshall H."/>
            <person name="Kissane S."/>
            <person name="Cuenca-Cambronero M."/>
            <person name="Asole G."/>
            <person name="Calvet F."/>
            <person name="Ruiz-Romero M."/>
            <person name="Marangio P."/>
            <person name="Guigo R."/>
            <person name="Rago D."/>
            <person name="Mirbahai L."/>
            <person name="Eastwood N."/>
            <person name="Colbourne J.K."/>
            <person name="Zhou J."/>
            <person name="Mallon E."/>
            <person name="Orsini L."/>
        </authorList>
    </citation>
    <scope>NUCLEOTIDE SEQUENCE [LARGE SCALE GENOMIC DNA]</scope>
    <source>
        <strain evidence="3">LRV0_1</strain>
    </source>
</reference>
<protein>
    <submittedName>
        <fullName evidence="3">Uncharacterized protein</fullName>
    </submittedName>
</protein>
<gene>
    <name evidence="3" type="ORF">OUZ56_021459</name>
</gene>
<evidence type="ECO:0000313" key="4">
    <source>
        <dbReference type="Proteomes" id="UP001234178"/>
    </source>
</evidence>
<dbReference type="Proteomes" id="UP001234178">
    <property type="component" value="Unassembled WGS sequence"/>
</dbReference>
<dbReference type="SUPFAM" id="SSF52540">
    <property type="entry name" value="P-loop containing nucleoside triphosphate hydrolases"/>
    <property type="match status" value="1"/>
</dbReference>
<evidence type="ECO:0000256" key="2">
    <source>
        <dbReference type="ARBA" id="ARBA00022840"/>
    </source>
</evidence>
<dbReference type="EMBL" id="JAOYFB010000003">
    <property type="protein sequence ID" value="KAK4012359.1"/>
    <property type="molecule type" value="Genomic_DNA"/>
</dbReference>
<name>A0ABQ9ZHG3_9CRUS</name>
<comment type="caution">
    <text evidence="3">The sequence shown here is derived from an EMBL/GenBank/DDBJ whole genome shotgun (WGS) entry which is preliminary data.</text>
</comment>
<dbReference type="InterPro" id="IPR036961">
    <property type="entry name" value="Kinesin_motor_dom_sf"/>
</dbReference>